<dbReference type="RefSeq" id="WP_132535615.1">
    <property type="nucleotide sequence ID" value="NZ_BMJO01000007.1"/>
</dbReference>
<reference evidence="2" key="1">
    <citation type="journal article" date="2019" name="Int. J. Syst. Evol. Microbiol.">
        <title>The Global Catalogue of Microorganisms (GCM) 10K type strain sequencing project: providing services to taxonomists for standard genome sequencing and annotation.</title>
        <authorList>
            <consortium name="The Broad Institute Genomics Platform"/>
            <consortium name="The Broad Institute Genome Sequencing Center for Infectious Disease"/>
            <person name="Wu L."/>
            <person name="Ma J."/>
        </authorList>
    </citation>
    <scope>NUCLEOTIDE SEQUENCE [LARGE SCALE GENOMIC DNA]</scope>
    <source>
        <strain evidence="2">CGMCC 1.15644</strain>
    </source>
</reference>
<proteinExistence type="predicted"/>
<dbReference type="Proteomes" id="UP000622648">
    <property type="component" value="Unassembled WGS sequence"/>
</dbReference>
<evidence type="ECO:0000313" key="2">
    <source>
        <dbReference type="Proteomes" id="UP000622648"/>
    </source>
</evidence>
<organism evidence="1 2">
    <name type="scientific">Pedobacter psychrotolerans</name>
    <dbReference type="NCBI Taxonomy" id="1843235"/>
    <lineage>
        <taxon>Bacteria</taxon>
        <taxon>Pseudomonadati</taxon>
        <taxon>Bacteroidota</taxon>
        <taxon>Sphingobacteriia</taxon>
        <taxon>Sphingobacteriales</taxon>
        <taxon>Sphingobacteriaceae</taxon>
        <taxon>Pedobacter</taxon>
    </lineage>
</organism>
<name>A0ABQ1SXW4_9SPHI</name>
<evidence type="ECO:0000313" key="1">
    <source>
        <dbReference type="EMBL" id="GGE67888.1"/>
    </source>
</evidence>
<protein>
    <submittedName>
        <fullName evidence="1">Uncharacterized protein</fullName>
    </submittedName>
</protein>
<gene>
    <name evidence="1" type="ORF">GCM10011413_38200</name>
</gene>
<dbReference type="EMBL" id="BMJO01000007">
    <property type="protein sequence ID" value="GGE67888.1"/>
    <property type="molecule type" value="Genomic_DNA"/>
</dbReference>
<accession>A0ABQ1SXW4</accession>
<keyword evidence="2" id="KW-1185">Reference proteome</keyword>
<sequence>MNLKVQMMNYRNSRANKLLLSYEQSFNALKNNLINCNKVEQREYINRRGESQFYLEFEFPNGKVTQSVESTQEVRQLLNDFLHAEGVFKRNNPDESGDSVTA</sequence>
<comment type="caution">
    <text evidence="1">The sequence shown here is derived from an EMBL/GenBank/DDBJ whole genome shotgun (WGS) entry which is preliminary data.</text>
</comment>